<evidence type="ECO:0000313" key="2">
    <source>
        <dbReference type="Proteomes" id="UP001501310"/>
    </source>
</evidence>
<sequence length="136" mass="14809">MRILALLLAAALSACSKQDKWADNVATPPLNVIAEAPGDWTALDGMIGRRPSESGLVENSPISVDLEARLGPDAQTYRNAMMRSGPLQRSGLLMVSKGPDAWLVIDPEQHAFRAGLLREGRWQDWHTAGTDLPRPL</sequence>
<dbReference type="EMBL" id="BAAAZD010000001">
    <property type="protein sequence ID" value="GAA4000796.1"/>
    <property type="molecule type" value="Genomic_DNA"/>
</dbReference>
<evidence type="ECO:0008006" key="3">
    <source>
        <dbReference type="Google" id="ProtNLM"/>
    </source>
</evidence>
<comment type="caution">
    <text evidence="1">The sequence shown here is derived from an EMBL/GenBank/DDBJ whole genome shotgun (WGS) entry which is preliminary data.</text>
</comment>
<protein>
    <recommendedName>
        <fullName evidence="3">Lipoprotein</fullName>
    </recommendedName>
</protein>
<name>A0ABP7RQL8_9SPHN</name>
<reference evidence="2" key="1">
    <citation type="journal article" date="2019" name="Int. J. Syst. Evol. Microbiol.">
        <title>The Global Catalogue of Microorganisms (GCM) 10K type strain sequencing project: providing services to taxonomists for standard genome sequencing and annotation.</title>
        <authorList>
            <consortium name="The Broad Institute Genomics Platform"/>
            <consortium name="The Broad Institute Genome Sequencing Center for Infectious Disease"/>
            <person name="Wu L."/>
            <person name="Ma J."/>
        </authorList>
    </citation>
    <scope>NUCLEOTIDE SEQUENCE [LARGE SCALE GENOMIC DNA]</scope>
    <source>
        <strain evidence="2">JCM 16603</strain>
    </source>
</reference>
<dbReference type="PROSITE" id="PS51257">
    <property type="entry name" value="PROKAR_LIPOPROTEIN"/>
    <property type="match status" value="1"/>
</dbReference>
<accession>A0ABP7RQL8</accession>
<dbReference type="RefSeq" id="WP_344708990.1">
    <property type="nucleotide sequence ID" value="NZ_BAAAZD010000001.1"/>
</dbReference>
<dbReference type="Proteomes" id="UP001501310">
    <property type="component" value="Unassembled WGS sequence"/>
</dbReference>
<organism evidence="1 2">
    <name type="scientific">Sphingomonas humi</name>
    <dbReference type="NCBI Taxonomy" id="335630"/>
    <lineage>
        <taxon>Bacteria</taxon>
        <taxon>Pseudomonadati</taxon>
        <taxon>Pseudomonadota</taxon>
        <taxon>Alphaproteobacteria</taxon>
        <taxon>Sphingomonadales</taxon>
        <taxon>Sphingomonadaceae</taxon>
        <taxon>Sphingomonas</taxon>
    </lineage>
</organism>
<keyword evidence="2" id="KW-1185">Reference proteome</keyword>
<evidence type="ECO:0000313" key="1">
    <source>
        <dbReference type="EMBL" id="GAA4000796.1"/>
    </source>
</evidence>
<proteinExistence type="predicted"/>
<gene>
    <name evidence="1" type="ORF">GCM10022211_09220</name>
</gene>